<keyword evidence="4" id="KW-0378">Hydrolase</keyword>
<proteinExistence type="predicted"/>
<accession>A0A849VQH8</accession>
<sequence length="495" mass="54956">MSVVDETTSVKRSKMMINGTLTPFTAQAGHLIAYAPKDAAAGQEAAEAAIFYTAYTRDGLPKDKRPVTFLWNGGPGSASIWLHMGSWGPVRLKSDAPSIPEEFYKKQPESLPLEENAITLLDKTDLVFVDPPGTGYSTAISPYINNNFWGTDADARLLRDFIIRYNNVNNRQTSPKYLYGESYGGIRTPIVGDLLLDEGTARFLPESSGKQNIVVSGLILNSPILNYASNCHMAYRSSCAGYLPSYAMVGDYHKLAAARGNASAESYLQSMRTFVTEKYLPSVKDWKTVKDTAPGKELIAELEARTGIPAAQWTSDINTKPDWVQLNLVPSYKLGRYDGRMKLPKSSPYGPDGYIDDAFVNQFKSYMKQSVNYENSSYYSACCSAYGYWQWFHDGLTSGYSSYDPSSLPDLKESLAFNPELRLLIIHGYEDIATPGFQTELDLKNAGMADRVPVKWFEGGHMTYDTEASRAPLKAEIDKYFDDPRYSLPPAIASN</sequence>
<dbReference type="InterPro" id="IPR001563">
    <property type="entry name" value="Peptidase_S10"/>
</dbReference>
<reference evidence="6 7" key="1">
    <citation type="submission" date="2020-05" db="EMBL/GenBank/DDBJ databases">
        <authorList>
            <person name="Kim M.K."/>
        </authorList>
    </citation>
    <scope>NUCLEOTIDE SEQUENCE [LARGE SCALE GENOMIC DNA]</scope>
    <source>
        <strain evidence="6 7">BT25</strain>
    </source>
</reference>
<dbReference type="GO" id="GO:0004185">
    <property type="term" value="F:serine-type carboxypeptidase activity"/>
    <property type="evidence" value="ECO:0007669"/>
    <property type="project" value="InterPro"/>
</dbReference>
<dbReference type="Pfam" id="PF00450">
    <property type="entry name" value="Peptidase_S10"/>
    <property type="match status" value="1"/>
</dbReference>
<dbReference type="PANTHER" id="PTHR11802:SF3">
    <property type="entry name" value="RETINOID-INDUCIBLE SERINE CARBOXYPEPTIDASE"/>
    <property type="match status" value="1"/>
</dbReference>
<evidence type="ECO:0000256" key="1">
    <source>
        <dbReference type="ARBA" id="ARBA00022645"/>
    </source>
</evidence>
<keyword evidence="3" id="KW-0732">Signal</keyword>
<evidence type="ECO:0000313" key="6">
    <source>
        <dbReference type="EMBL" id="NTS30979.1"/>
    </source>
</evidence>
<evidence type="ECO:0000256" key="5">
    <source>
        <dbReference type="ARBA" id="ARBA00023180"/>
    </source>
</evidence>
<evidence type="ECO:0000256" key="2">
    <source>
        <dbReference type="ARBA" id="ARBA00022670"/>
    </source>
</evidence>
<keyword evidence="7" id="KW-1185">Reference proteome</keyword>
<keyword evidence="5" id="KW-0325">Glycoprotein</keyword>
<dbReference type="InterPro" id="IPR018202">
    <property type="entry name" value="Ser_caboxypep_ser_AS"/>
</dbReference>
<protein>
    <submittedName>
        <fullName evidence="6">Peptidase</fullName>
    </submittedName>
</protein>
<comment type="caution">
    <text evidence="6">The sequence shown here is derived from an EMBL/GenBank/DDBJ whole genome shotgun (WGS) entry which is preliminary data.</text>
</comment>
<evidence type="ECO:0000313" key="7">
    <source>
        <dbReference type="Proteomes" id="UP000550508"/>
    </source>
</evidence>
<name>A0A849VQH8_9HYPH</name>
<dbReference type="EMBL" id="JABUMX010000001">
    <property type="protein sequence ID" value="NTS30979.1"/>
    <property type="molecule type" value="Genomic_DNA"/>
</dbReference>
<organism evidence="6 7">
    <name type="scientific">Phyllobacterium pellucidum</name>
    <dbReference type="NCBI Taxonomy" id="2740464"/>
    <lineage>
        <taxon>Bacteria</taxon>
        <taxon>Pseudomonadati</taxon>
        <taxon>Pseudomonadota</taxon>
        <taxon>Alphaproteobacteria</taxon>
        <taxon>Hyphomicrobiales</taxon>
        <taxon>Phyllobacteriaceae</taxon>
        <taxon>Phyllobacterium</taxon>
    </lineage>
</organism>
<dbReference type="AlphaFoldDB" id="A0A849VQH8"/>
<evidence type="ECO:0000256" key="3">
    <source>
        <dbReference type="ARBA" id="ARBA00022729"/>
    </source>
</evidence>
<dbReference type="Gene3D" id="3.40.50.1820">
    <property type="entry name" value="alpha/beta hydrolase"/>
    <property type="match status" value="1"/>
</dbReference>
<dbReference type="InterPro" id="IPR029058">
    <property type="entry name" value="AB_hydrolase_fold"/>
</dbReference>
<keyword evidence="2" id="KW-0645">Protease</keyword>
<dbReference type="Proteomes" id="UP000550508">
    <property type="component" value="Unassembled WGS sequence"/>
</dbReference>
<evidence type="ECO:0000256" key="4">
    <source>
        <dbReference type="ARBA" id="ARBA00022801"/>
    </source>
</evidence>
<gene>
    <name evidence="6" type="ORF">HQ945_06910</name>
</gene>
<keyword evidence="1" id="KW-0121">Carboxypeptidase</keyword>
<dbReference type="SUPFAM" id="SSF53474">
    <property type="entry name" value="alpha/beta-Hydrolases"/>
    <property type="match status" value="1"/>
</dbReference>
<dbReference type="PANTHER" id="PTHR11802">
    <property type="entry name" value="SERINE PROTEASE FAMILY S10 SERINE CARBOXYPEPTIDASE"/>
    <property type="match status" value="1"/>
</dbReference>
<dbReference type="GO" id="GO:0006508">
    <property type="term" value="P:proteolysis"/>
    <property type="evidence" value="ECO:0007669"/>
    <property type="project" value="UniProtKB-KW"/>
</dbReference>
<dbReference type="PROSITE" id="PS00131">
    <property type="entry name" value="CARBOXYPEPT_SER_SER"/>
    <property type="match status" value="1"/>
</dbReference>